<dbReference type="InterPro" id="IPR046347">
    <property type="entry name" value="bZIP_sf"/>
</dbReference>
<dbReference type="CDD" id="cd14702">
    <property type="entry name" value="bZIP_plant_GBF1"/>
    <property type="match status" value="1"/>
</dbReference>
<keyword evidence="3" id="KW-0805">Transcription regulation</keyword>
<keyword evidence="5" id="KW-0804">Transcription</keyword>
<dbReference type="PANTHER" id="PTHR45967:SF26">
    <property type="entry name" value="OS07G0209800 PROTEIN"/>
    <property type="match status" value="1"/>
</dbReference>
<evidence type="ECO:0000256" key="6">
    <source>
        <dbReference type="ARBA" id="ARBA00023242"/>
    </source>
</evidence>
<accession>A0A9R1NSD0</accession>
<keyword evidence="4" id="KW-0238">DNA-binding</keyword>
<dbReference type="GO" id="GO:0003700">
    <property type="term" value="F:DNA-binding transcription factor activity"/>
    <property type="evidence" value="ECO:0007669"/>
    <property type="project" value="InterPro"/>
</dbReference>
<dbReference type="EMBL" id="LT934113">
    <property type="protein sequence ID" value="VAH30304.1"/>
    <property type="molecule type" value="Genomic_DNA"/>
</dbReference>
<comment type="similarity">
    <text evidence="2">Belongs to the bZIP family.</text>
</comment>
<dbReference type="PANTHER" id="PTHR45967">
    <property type="entry name" value="G-BOX-BINDING FACTOR 3-RELATED"/>
    <property type="match status" value="1"/>
</dbReference>
<dbReference type="SMART" id="SM00338">
    <property type="entry name" value="BRLZ"/>
    <property type="match status" value="1"/>
</dbReference>
<dbReference type="GO" id="GO:0043565">
    <property type="term" value="F:sequence-specific DNA binding"/>
    <property type="evidence" value="ECO:0007669"/>
    <property type="project" value="InterPro"/>
</dbReference>
<comment type="subcellular location">
    <subcellularLocation>
        <location evidence="1">Nucleus</location>
    </subcellularLocation>
</comment>
<dbReference type="GO" id="GO:0005634">
    <property type="term" value="C:nucleus"/>
    <property type="evidence" value="ECO:0007669"/>
    <property type="project" value="UniProtKB-SubCell"/>
</dbReference>
<dbReference type="InterPro" id="IPR004827">
    <property type="entry name" value="bZIP"/>
</dbReference>
<evidence type="ECO:0000256" key="4">
    <source>
        <dbReference type="ARBA" id="ARBA00023125"/>
    </source>
</evidence>
<dbReference type="Pfam" id="PF00170">
    <property type="entry name" value="bZIP_1"/>
    <property type="match status" value="1"/>
</dbReference>
<dbReference type="SUPFAM" id="SSF57959">
    <property type="entry name" value="Leucine zipper domain"/>
    <property type="match status" value="1"/>
</dbReference>
<keyword evidence="6" id="KW-0539">Nucleus</keyword>
<dbReference type="PROSITE" id="PS50217">
    <property type="entry name" value="BZIP"/>
    <property type="match status" value="1"/>
</dbReference>
<evidence type="ECO:0000313" key="9">
    <source>
        <dbReference type="EMBL" id="VAH30304.1"/>
    </source>
</evidence>
<dbReference type="Gramene" id="TRITD2Av1G125450.7">
    <property type="protein sequence ID" value="TRITD2Av1G125450.7"/>
    <property type="gene ID" value="TRITD2Av1G125450"/>
</dbReference>
<feature type="compositionally biased region" description="Basic and acidic residues" evidence="7">
    <location>
        <begin position="149"/>
        <end position="163"/>
    </location>
</feature>
<evidence type="ECO:0000256" key="5">
    <source>
        <dbReference type="ARBA" id="ARBA00023163"/>
    </source>
</evidence>
<evidence type="ECO:0000259" key="8">
    <source>
        <dbReference type="PROSITE" id="PS50217"/>
    </source>
</evidence>
<dbReference type="Gene3D" id="3.30.160.60">
    <property type="entry name" value="Classic Zinc Finger"/>
    <property type="match status" value="1"/>
</dbReference>
<name>A0A9R1NSD0_TRITD</name>
<organism evidence="9 10">
    <name type="scientific">Triticum turgidum subsp. durum</name>
    <name type="common">Durum wheat</name>
    <name type="synonym">Triticum durum</name>
    <dbReference type="NCBI Taxonomy" id="4567"/>
    <lineage>
        <taxon>Eukaryota</taxon>
        <taxon>Viridiplantae</taxon>
        <taxon>Streptophyta</taxon>
        <taxon>Embryophyta</taxon>
        <taxon>Tracheophyta</taxon>
        <taxon>Spermatophyta</taxon>
        <taxon>Magnoliopsida</taxon>
        <taxon>Liliopsida</taxon>
        <taxon>Poales</taxon>
        <taxon>Poaceae</taxon>
        <taxon>BOP clade</taxon>
        <taxon>Pooideae</taxon>
        <taxon>Triticodae</taxon>
        <taxon>Triticeae</taxon>
        <taxon>Triticinae</taxon>
        <taxon>Triticum</taxon>
    </lineage>
</organism>
<dbReference type="InterPro" id="IPR045314">
    <property type="entry name" value="bZIP_plant_GBF1"/>
</dbReference>
<reference evidence="9 10" key="1">
    <citation type="submission" date="2017-09" db="EMBL/GenBank/DDBJ databases">
        <authorList>
            <consortium name="International Durum Wheat Genome Sequencing Consortium (IDWGSC)"/>
            <person name="Milanesi L."/>
        </authorList>
    </citation>
    <scope>NUCLEOTIDE SEQUENCE [LARGE SCALE GENOMIC DNA]</scope>
    <source>
        <strain evidence="10">cv. Svevo</strain>
    </source>
</reference>
<feature type="region of interest" description="Disordered" evidence="7">
    <location>
        <begin position="1"/>
        <end position="22"/>
    </location>
</feature>
<protein>
    <recommendedName>
        <fullName evidence="8">BZIP domain-containing protein</fullName>
    </recommendedName>
</protein>
<feature type="region of interest" description="Disordered" evidence="7">
    <location>
        <begin position="112"/>
        <end position="201"/>
    </location>
</feature>
<keyword evidence="10" id="KW-1185">Reference proteome</keyword>
<dbReference type="InterPro" id="IPR044827">
    <property type="entry name" value="GBF-like"/>
</dbReference>
<feature type="compositionally biased region" description="Low complexity" evidence="7">
    <location>
        <begin position="127"/>
        <end position="146"/>
    </location>
</feature>
<gene>
    <name evidence="9" type="ORF">TRITD_2Av1G125450</name>
</gene>
<proteinExistence type="inferred from homology"/>
<evidence type="ECO:0000256" key="1">
    <source>
        <dbReference type="ARBA" id="ARBA00004123"/>
    </source>
</evidence>
<feature type="domain" description="BZIP" evidence="8">
    <location>
        <begin position="198"/>
        <end position="245"/>
    </location>
</feature>
<evidence type="ECO:0000313" key="10">
    <source>
        <dbReference type="Proteomes" id="UP000324705"/>
    </source>
</evidence>
<dbReference type="AlphaFoldDB" id="A0A9R1NSD0"/>
<evidence type="ECO:0000256" key="2">
    <source>
        <dbReference type="ARBA" id="ARBA00007163"/>
    </source>
</evidence>
<evidence type="ECO:0000256" key="7">
    <source>
        <dbReference type="SAM" id="MobiDB-lite"/>
    </source>
</evidence>
<dbReference type="Proteomes" id="UP000324705">
    <property type="component" value="Chromosome 2A"/>
</dbReference>
<feature type="region of interest" description="Disordered" evidence="7">
    <location>
        <begin position="266"/>
        <end position="299"/>
    </location>
</feature>
<sequence>MASSSDEQPKPPEPPAAAVAVATAAPQSHAEWAASIQAFYASGGHPYAAWPAQQLMAAAAASGTSYGAPVQFPMYHPGAAMAYYAHASMAAGVPYPTAEAVAAAAAAPVVAEGKGKAKGGDVSPEKGSSAAPSGDDASQSCGSGSDESSDTRDYDTDQKDSSAPKKRKSGNTSAEGEPSQAAAVPYAAVESPYQLKGRSRLRKQQECEELSRKVAELTTENNALRTELDQLKKACEDMEAQNAQLMSQEPAAVTTTLGMSIAAPKVQQHDDEGKLHKKANNNSNGKYVGGSHKLEANPR</sequence>
<evidence type="ECO:0000256" key="3">
    <source>
        <dbReference type="ARBA" id="ARBA00023015"/>
    </source>
</evidence>